<feature type="transmembrane region" description="Helical" evidence="8">
    <location>
        <begin position="71"/>
        <end position="93"/>
    </location>
</feature>
<dbReference type="InterPro" id="IPR000276">
    <property type="entry name" value="GPCR_Rhodpsn"/>
</dbReference>
<feature type="domain" description="G-protein coupled receptors family 1 profile" evidence="9">
    <location>
        <begin position="50"/>
        <end position="117"/>
    </location>
</feature>
<evidence type="ECO:0000313" key="10">
    <source>
        <dbReference type="EMBL" id="CAF0844545.1"/>
    </source>
</evidence>
<dbReference type="Proteomes" id="UP000681722">
    <property type="component" value="Unassembled WGS sequence"/>
</dbReference>
<dbReference type="OrthoDB" id="10037617at2759"/>
<keyword evidence="2 8" id="KW-0812">Transmembrane</keyword>
<evidence type="ECO:0000256" key="5">
    <source>
        <dbReference type="ARBA" id="ARBA00023136"/>
    </source>
</evidence>
<evidence type="ECO:0000256" key="6">
    <source>
        <dbReference type="ARBA" id="ARBA00023170"/>
    </source>
</evidence>
<keyword evidence="4" id="KW-0297">G-protein coupled receptor</keyword>
<dbReference type="SUPFAM" id="SSF81321">
    <property type="entry name" value="Family A G protein-coupled receptor-like"/>
    <property type="match status" value="1"/>
</dbReference>
<evidence type="ECO:0000256" key="1">
    <source>
        <dbReference type="ARBA" id="ARBA00004141"/>
    </source>
</evidence>
<keyword evidence="6" id="KW-0675">Receptor</keyword>
<dbReference type="PANTHER" id="PTHR45695">
    <property type="entry name" value="LEUCOKININ RECEPTOR-RELATED"/>
    <property type="match status" value="1"/>
</dbReference>
<accession>A0A814K7E0</accession>
<keyword evidence="14" id="KW-1185">Reference proteome</keyword>
<dbReference type="InterPro" id="IPR017452">
    <property type="entry name" value="GPCR_Rhodpsn_7TM"/>
</dbReference>
<evidence type="ECO:0000256" key="2">
    <source>
        <dbReference type="ARBA" id="ARBA00022692"/>
    </source>
</evidence>
<evidence type="ECO:0000313" key="14">
    <source>
        <dbReference type="Proteomes" id="UP000663829"/>
    </source>
</evidence>
<keyword evidence="7" id="KW-0807">Transducer</keyword>
<dbReference type="GO" id="GO:0004930">
    <property type="term" value="F:G protein-coupled receptor activity"/>
    <property type="evidence" value="ECO:0007669"/>
    <property type="project" value="UniProtKB-KW"/>
</dbReference>
<organism evidence="11 14">
    <name type="scientific">Didymodactylos carnosus</name>
    <dbReference type="NCBI Taxonomy" id="1234261"/>
    <lineage>
        <taxon>Eukaryota</taxon>
        <taxon>Metazoa</taxon>
        <taxon>Spiralia</taxon>
        <taxon>Gnathifera</taxon>
        <taxon>Rotifera</taxon>
        <taxon>Eurotatoria</taxon>
        <taxon>Bdelloidea</taxon>
        <taxon>Philodinida</taxon>
        <taxon>Philodinidae</taxon>
        <taxon>Didymodactylos</taxon>
    </lineage>
</organism>
<dbReference type="PROSITE" id="PS50262">
    <property type="entry name" value="G_PROTEIN_RECEP_F1_2"/>
    <property type="match status" value="1"/>
</dbReference>
<dbReference type="EMBL" id="CAJOBC010004194">
    <property type="protein sequence ID" value="CAF3818422.1"/>
    <property type="molecule type" value="Genomic_DNA"/>
</dbReference>
<reference evidence="11" key="1">
    <citation type="submission" date="2021-02" db="EMBL/GenBank/DDBJ databases">
        <authorList>
            <person name="Nowell W R."/>
        </authorList>
    </citation>
    <scope>NUCLEOTIDE SEQUENCE</scope>
</reference>
<gene>
    <name evidence="11" type="ORF">GPM918_LOCUS16168</name>
    <name evidence="10" type="ORF">OVA965_LOCUS6820</name>
    <name evidence="13" type="ORF">SRO942_LOCUS16168</name>
    <name evidence="12" type="ORF">TMI583_LOCUS6819</name>
</gene>
<dbReference type="PANTHER" id="PTHR45695:SF9">
    <property type="entry name" value="LEUCOKININ RECEPTOR"/>
    <property type="match status" value="1"/>
</dbReference>
<evidence type="ECO:0000259" key="9">
    <source>
        <dbReference type="PROSITE" id="PS50262"/>
    </source>
</evidence>
<evidence type="ECO:0000313" key="12">
    <source>
        <dbReference type="EMBL" id="CAF3629721.1"/>
    </source>
</evidence>
<dbReference type="GO" id="GO:0005886">
    <property type="term" value="C:plasma membrane"/>
    <property type="evidence" value="ECO:0007669"/>
    <property type="project" value="TreeGrafter"/>
</dbReference>
<dbReference type="AlphaFoldDB" id="A0A814K7E0"/>
<dbReference type="EMBL" id="CAJNOQ010004194">
    <property type="protein sequence ID" value="CAF1048727.1"/>
    <property type="molecule type" value="Genomic_DNA"/>
</dbReference>
<protein>
    <recommendedName>
        <fullName evidence="9">G-protein coupled receptors family 1 profile domain-containing protein</fullName>
    </recommendedName>
</protein>
<dbReference type="Proteomes" id="UP000677228">
    <property type="component" value="Unassembled WGS sequence"/>
</dbReference>
<evidence type="ECO:0000256" key="3">
    <source>
        <dbReference type="ARBA" id="ARBA00022989"/>
    </source>
</evidence>
<keyword evidence="5 8" id="KW-0472">Membrane</keyword>
<evidence type="ECO:0000256" key="7">
    <source>
        <dbReference type="ARBA" id="ARBA00023224"/>
    </source>
</evidence>
<dbReference type="Proteomes" id="UP000682733">
    <property type="component" value="Unassembled WGS sequence"/>
</dbReference>
<proteinExistence type="predicted"/>
<evidence type="ECO:0000313" key="11">
    <source>
        <dbReference type="EMBL" id="CAF1048727.1"/>
    </source>
</evidence>
<dbReference type="EMBL" id="CAJOBA010002101">
    <property type="protein sequence ID" value="CAF3629721.1"/>
    <property type="molecule type" value="Genomic_DNA"/>
</dbReference>
<sequence length="117" mass="12934">MDITNYTNSSDSLDLASGFSGPGGGGSDSKWLGRITNVLSLLIFILAVLGNFFALLVMFGNRKPIRSTTNLFLVNLACSDLLRSLFMPFTIVARMQRDWYFKHGEILCKIIPVVQGK</sequence>
<name>A0A814K7E0_9BILA</name>
<dbReference type="PRINTS" id="PR00237">
    <property type="entry name" value="GPCRRHODOPSN"/>
</dbReference>
<dbReference type="Proteomes" id="UP000663829">
    <property type="component" value="Unassembled WGS sequence"/>
</dbReference>
<feature type="transmembrane region" description="Helical" evidence="8">
    <location>
        <begin position="38"/>
        <end position="59"/>
    </location>
</feature>
<keyword evidence="3 8" id="KW-1133">Transmembrane helix</keyword>
<dbReference type="Gene3D" id="1.20.1070.10">
    <property type="entry name" value="Rhodopsin 7-helix transmembrane proteins"/>
    <property type="match status" value="1"/>
</dbReference>
<comment type="subcellular location">
    <subcellularLocation>
        <location evidence="1">Membrane</location>
        <topology evidence="1">Multi-pass membrane protein</topology>
    </subcellularLocation>
</comment>
<evidence type="ECO:0000256" key="4">
    <source>
        <dbReference type="ARBA" id="ARBA00023040"/>
    </source>
</evidence>
<evidence type="ECO:0000313" key="13">
    <source>
        <dbReference type="EMBL" id="CAF3818422.1"/>
    </source>
</evidence>
<dbReference type="EMBL" id="CAJNOK010002100">
    <property type="protein sequence ID" value="CAF0844545.1"/>
    <property type="molecule type" value="Genomic_DNA"/>
</dbReference>
<comment type="caution">
    <text evidence="11">The sequence shown here is derived from an EMBL/GenBank/DDBJ whole genome shotgun (WGS) entry which is preliminary data.</text>
</comment>
<dbReference type="Pfam" id="PF00001">
    <property type="entry name" value="7tm_1"/>
    <property type="match status" value="1"/>
</dbReference>
<evidence type="ECO:0000256" key="8">
    <source>
        <dbReference type="SAM" id="Phobius"/>
    </source>
</evidence>